<evidence type="ECO:0000256" key="6">
    <source>
        <dbReference type="PIRSR" id="PIRSR602403-1"/>
    </source>
</evidence>
<dbReference type="SUPFAM" id="SSF48264">
    <property type="entry name" value="Cytochrome P450"/>
    <property type="match status" value="1"/>
</dbReference>
<protein>
    <recommendedName>
        <fullName evidence="10">Cytochrome P450</fullName>
    </recommendedName>
</protein>
<keyword evidence="7" id="KW-0472">Membrane</keyword>
<evidence type="ECO:0000313" key="9">
    <source>
        <dbReference type="Proteomes" id="UP000226192"/>
    </source>
</evidence>
<evidence type="ECO:0000256" key="2">
    <source>
        <dbReference type="ARBA" id="ARBA00022617"/>
    </source>
</evidence>
<evidence type="ECO:0000256" key="1">
    <source>
        <dbReference type="ARBA" id="ARBA00010617"/>
    </source>
</evidence>
<keyword evidence="2 6" id="KW-0349">Heme</keyword>
<keyword evidence="9" id="KW-1185">Reference proteome</keyword>
<dbReference type="GO" id="GO:0008395">
    <property type="term" value="F:steroid hydroxylase activity"/>
    <property type="evidence" value="ECO:0007669"/>
    <property type="project" value="TreeGrafter"/>
</dbReference>
<name>A0A2C5Y0B4_9HYPO</name>
<keyword evidence="3 6" id="KW-0479">Metal-binding</keyword>
<dbReference type="GO" id="GO:0016705">
    <property type="term" value="F:oxidoreductase activity, acting on paired donors, with incorporation or reduction of molecular oxygen"/>
    <property type="evidence" value="ECO:0007669"/>
    <property type="project" value="InterPro"/>
</dbReference>
<dbReference type="PANTHER" id="PTHR24304:SF2">
    <property type="entry name" value="24-HYDROXYCHOLESTEROL 7-ALPHA-HYDROXYLASE"/>
    <property type="match status" value="1"/>
</dbReference>
<comment type="similarity">
    <text evidence="1">Belongs to the cytochrome P450 family.</text>
</comment>
<dbReference type="PANTHER" id="PTHR24304">
    <property type="entry name" value="CYTOCHROME P450 FAMILY 7"/>
    <property type="match status" value="1"/>
</dbReference>
<reference evidence="8 9" key="1">
    <citation type="submission" date="2017-06" db="EMBL/GenBank/DDBJ databases">
        <title>Ant-infecting Ophiocordyceps genomes reveal a high diversity of potential behavioral manipulation genes and a possible major role for enterotoxins.</title>
        <authorList>
            <person name="De Bekker C."/>
            <person name="Evans H.C."/>
            <person name="Brachmann A."/>
            <person name="Hughes D.P."/>
        </authorList>
    </citation>
    <scope>NUCLEOTIDE SEQUENCE [LARGE SCALE GENOMIC DNA]</scope>
    <source>
        <strain evidence="8 9">Map64</strain>
    </source>
</reference>
<evidence type="ECO:0000256" key="3">
    <source>
        <dbReference type="ARBA" id="ARBA00022723"/>
    </source>
</evidence>
<dbReference type="InterPro" id="IPR036396">
    <property type="entry name" value="Cyt_P450_sf"/>
</dbReference>
<evidence type="ECO:0000256" key="5">
    <source>
        <dbReference type="ARBA" id="ARBA00023033"/>
    </source>
</evidence>
<dbReference type="STRING" id="1399860.A0A2C5Y0B4"/>
<dbReference type="EMBL" id="NJET01000081">
    <property type="protein sequence ID" value="PHH62127.1"/>
    <property type="molecule type" value="Genomic_DNA"/>
</dbReference>
<dbReference type="GO" id="GO:0020037">
    <property type="term" value="F:heme binding"/>
    <property type="evidence" value="ECO:0007669"/>
    <property type="project" value="InterPro"/>
</dbReference>
<comment type="cofactor">
    <cofactor evidence="6">
        <name>heme</name>
        <dbReference type="ChEBI" id="CHEBI:30413"/>
    </cofactor>
</comment>
<feature type="transmembrane region" description="Helical" evidence="7">
    <location>
        <begin position="28"/>
        <end position="51"/>
    </location>
</feature>
<dbReference type="InterPro" id="IPR002403">
    <property type="entry name" value="Cyt_P450_E_grp-IV"/>
</dbReference>
<organism evidence="8 9">
    <name type="scientific">Ophiocordyceps australis</name>
    <dbReference type="NCBI Taxonomy" id="1399860"/>
    <lineage>
        <taxon>Eukaryota</taxon>
        <taxon>Fungi</taxon>
        <taxon>Dikarya</taxon>
        <taxon>Ascomycota</taxon>
        <taxon>Pezizomycotina</taxon>
        <taxon>Sordariomycetes</taxon>
        <taxon>Hypocreomycetidae</taxon>
        <taxon>Hypocreales</taxon>
        <taxon>Ophiocordycipitaceae</taxon>
        <taxon>Ophiocordyceps</taxon>
    </lineage>
</organism>
<dbReference type="GO" id="GO:0005506">
    <property type="term" value="F:iron ion binding"/>
    <property type="evidence" value="ECO:0007669"/>
    <property type="project" value="InterPro"/>
</dbReference>
<dbReference type="OrthoDB" id="1470350at2759"/>
<dbReference type="PRINTS" id="PR00465">
    <property type="entry name" value="EP450IV"/>
</dbReference>
<comment type="caution">
    <text evidence="8">The sequence shown here is derived from an EMBL/GenBank/DDBJ whole genome shotgun (WGS) entry which is preliminary data.</text>
</comment>
<evidence type="ECO:0000256" key="7">
    <source>
        <dbReference type="SAM" id="Phobius"/>
    </source>
</evidence>
<sequence>MGMHVQTSTDIGSETHSSLTGLNPRWTWGAWLLAAMALVLAVNYLQTWLAYHGRRREQAEKAASPGQEYEATPPPVYPSLIPFISTAVAFIWDHEAFLRRATTYAGKTTATQIRLLPGCHVVLLQGRKTIQRLLKHPQVGSLVPVFTFALEHFFGLPERCIKVYRADDSGSGAKPKAGSRVAPDSRVFYATHKDLLPGLTGPRLGLFTRRCMDGFANHLEAYIGGDVLDAEWRADLLHLFRHVLGTAMVEAHFGRALLSLREGYMDDLWKVESGLHWFARWVPRVCMPGLYGARDRMIEQLEAWYVYAREHFDEAAIDEHGDWDPVWGCGLGRDRQKTMRGVREHDDRAMASLDVGYCLGLTSNVVSAAFMAAHHIFSDKQLLLDLRTSLVKTLGATFPNARISSMPSPTLLSTDALLCSIYAETLRLHATTNFLVCVPPATDVRLGEWLLRPGSLGVVNSGMAHMDAEFWNTRRGRHPLSSFWARRFIIDPRDSDSGPVNPQCASYSPPAGEHAAPYFSLDGTAGSWIPYGGGSRICPGRFLAKDVILGAVAYLVLEFDVELRSEAMLVNPWRFGVGVNHPKYPTPYRIRKRC</sequence>
<keyword evidence="5" id="KW-0503">Monooxygenase</keyword>
<evidence type="ECO:0000256" key="4">
    <source>
        <dbReference type="ARBA" id="ARBA00023004"/>
    </source>
</evidence>
<accession>A0A2C5Y0B4</accession>
<evidence type="ECO:0008006" key="10">
    <source>
        <dbReference type="Google" id="ProtNLM"/>
    </source>
</evidence>
<keyword evidence="4 6" id="KW-0408">Iron</keyword>
<dbReference type="Gene3D" id="1.10.630.10">
    <property type="entry name" value="Cytochrome P450"/>
    <property type="match status" value="1"/>
</dbReference>
<dbReference type="AlphaFoldDB" id="A0A2C5Y0B4"/>
<dbReference type="Proteomes" id="UP000226192">
    <property type="component" value="Unassembled WGS sequence"/>
</dbReference>
<dbReference type="InterPro" id="IPR050529">
    <property type="entry name" value="CYP450_sterol_14alpha_dmase"/>
</dbReference>
<proteinExistence type="inferred from homology"/>
<keyword evidence="7" id="KW-0812">Transmembrane</keyword>
<keyword evidence="5" id="KW-0560">Oxidoreductase</keyword>
<keyword evidence="7" id="KW-1133">Transmembrane helix</keyword>
<evidence type="ECO:0000313" key="8">
    <source>
        <dbReference type="EMBL" id="PHH62127.1"/>
    </source>
</evidence>
<gene>
    <name evidence="8" type="ORF">CDD81_7558</name>
</gene>
<feature type="binding site" description="axial binding residue" evidence="6">
    <location>
        <position position="538"/>
    </location>
    <ligand>
        <name>heme</name>
        <dbReference type="ChEBI" id="CHEBI:30413"/>
    </ligand>
    <ligandPart>
        <name>Fe</name>
        <dbReference type="ChEBI" id="CHEBI:18248"/>
    </ligandPart>
</feature>